<dbReference type="InterPro" id="IPR045239">
    <property type="entry name" value="bHLH95_bHLH"/>
</dbReference>
<dbReference type="SMART" id="SM00353">
    <property type="entry name" value="HLH"/>
    <property type="match status" value="1"/>
</dbReference>
<dbReference type="GO" id="GO:0000978">
    <property type="term" value="F:RNA polymerase II cis-regulatory region sequence-specific DNA binding"/>
    <property type="evidence" value="ECO:0007669"/>
    <property type="project" value="TreeGrafter"/>
</dbReference>
<dbReference type="PANTHER" id="PTHR16223:SF345">
    <property type="entry name" value="TRANSCRIPTION FACTOR BHLH130-LIKE"/>
    <property type="match status" value="1"/>
</dbReference>
<dbReference type="STRING" id="337451.A0A443N5K9"/>
<reference evidence="9 10" key="1">
    <citation type="journal article" date="2019" name="Nat. Plants">
        <title>Stout camphor tree genome fills gaps in understanding of flowering plant genome evolution.</title>
        <authorList>
            <person name="Chaw S.M."/>
            <person name="Liu Y.C."/>
            <person name="Wu Y.W."/>
            <person name="Wang H.Y."/>
            <person name="Lin C.I."/>
            <person name="Wu C.S."/>
            <person name="Ke H.M."/>
            <person name="Chang L.Y."/>
            <person name="Hsu C.Y."/>
            <person name="Yang H.T."/>
            <person name="Sudianto E."/>
            <person name="Hsu M.H."/>
            <person name="Wu K.P."/>
            <person name="Wang L.N."/>
            <person name="Leebens-Mack J.H."/>
            <person name="Tsai I.J."/>
        </authorList>
    </citation>
    <scope>NUCLEOTIDE SEQUENCE [LARGE SCALE GENOMIC DNA]</scope>
    <source>
        <strain evidence="10">cv. Chaw 1501</strain>
        <tissue evidence="9">Young leaves</tissue>
    </source>
</reference>
<dbReference type="Proteomes" id="UP000283530">
    <property type="component" value="Unassembled WGS sequence"/>
</dbReference>
<keyword evidence="6" id="KW-0175">Coiled coil</keyword>
<dbReference type="PROSITE" id="PS50888">
    <property type="entry name" value="BHLH"/>
    <property type="match status" value="1"/>
</dbReference>
<dbReference type="CDD" id="cd11393">
    <property type="entry name" value="bHLH_AtbHLH_like"/>
    <property type="match status" value="1"/>
</dbReference>
<evidence type="ECO:0000256" key="1">
    <source>
        <dbReference type="ARBA" id="ARBA00004123"/>
    </source>
</evidence>
<proteinExistence type="predicted"/>
<dbReference type="GO" id="GO:0005634">
    <property type="term" value="C:nucleus"/>
    <property type="evidence" value="ECO:0007669"/>
    <property type="project" value="UniProtKB-SubCell"/>
</dbReference>
<dbReference type="OrthoDB" id="2019494at2759"/>
<sequence>MHDSQALPNGLNHTFSTTCKPAKEELQENREAMNSDIQKQQQQQQQQMNRGLIRFRSAPSSLLENLIDGGEGSDGFLPQSSNPEAETMFSGFNFPQDSVSPNIREIDDKGMVSQRSPQLRAIEHEEVVVPQHDRFSSTWPLDLQMEQLPNRSSQNGAAIDSSFRVMNSMAIDSQQVKSGSNCANLIRHSSSPAGLFSNLNVENGNVVMRGMGNVRAGNVSNAEAASTSRLRNQTNFISRQTSSSGLLSKISVMGAENIASRIAEDGSLVNANNGGSRGFVPGYPISSWDDMPLGDNSTGLKRLRDDNSKMTSSLNRSDTLVMLETDHLDFSSVFCLSDLLGNLVYQNGELGYRTTGLSHQLSFPMSSLEMDAMEQILQFQDSVPCKIRAKRGCATHPRSIAERVRRTRISERMRKLQELVPNMDKQTNTADMLDLAVEYIKKLQSEAKTLKDSQATCACSSKQQPNPNPAV</sequence>
<evidence type="ECO:0000313" key="9">
    <source>
        <dbReference type="EMBL" id="RWR73800.1"/>
    </source>
</evidence>
<dbReference type="AlphaFoldDB" id="A0A443N5K9"/>
<comment type="subcellular location">
    <subcellularLocation>
        <location evidence="1">Nucleus</location>
    </subcellularLocation>
</comment>
<dbReference type="GO" id="GO:0046983">
    <property type="term" value="F:protein dimerization activity"/>
    <property type="evidence" value="ECO:0007669"/>
    <property type="project" value="InterPro"/>
</dbReference>
<evidence type="ECO:0000256" key="5">
    <source>
        <dbReference type="ARBA" id="ARBA00023242"/>
    </source>
</evidence>
<dbReference type="InterPro" id="IPR045843">
    <property type="entry name" value="IND-like"/>
</dbReference>
<dbReference type="InterPro" id="IPR036638">
    <property type="entry name" value="HLH_DNA-bd_sf"/>
</dbReference>
<feature type="domain" description="BHLH" evidence="8">
    <location>
        <begin position="393"/>
        <end position="443"/>
    </location>
</feature>
<accession>A0A443N5K9</accession>
<keyword evidence="3" id="KW-0238">DNA-binding</keyword>
<dbReference type="Gene3D" id="4.10.280.10">
    <property type="entry name" value="Helix-loop-helix DNA-binding domain"/>
    <property type="match status" value="1"/>
</dbReference>
<dbReference type="SUPFAM" id="SSF47459">
    <property type="entry name" value="HLH, helix-loop-helix DNA-binding domain"/>
    <property type="match status" value="1"/>
</dbReference>
<keyword evidence="10" id="KW-1185">Reference proteome</keyword>
<dbReference type="FunFam" id="4.10.280.10:FF:000021">
    <property type="entry name" value="Transcription factor bHLH130 family"/>
    <property type="match status" value="1"/>
</dbReference>
<evidence type="ECO:0000259" key="8">
    <source>
        <dbReference type="PROSITE" id="PS50888"/>
    </source>
</evidence>
<feature type="coiled-coil region" evidence="6">
    <location>
        <begin position="23"/>
        <end position="50"/>
    </location>
</feature>
<name>A0A443N5K9_9MAGN</name>
<evidence type="ECO:0000256" key="2">
    <source>
        <dbReference type="ARBA" id="ARBA00023015"/>
    </source>
</evidence>
<dbReference type="GO" id="GO:0000981">
    <property type="term" value="F:DNA-binding transcription factor activity, RNA polymerase II-specific"/>
    <property type="evidence" value="ECO:0007669"/>
    <property type="project" value="TreeGrafter"/>
</dbReference>
<evidence type="ECO:0000313" key="10">
    <source>
        <dbReference type="Proteomes" id="UP000283530"/>
    </source>
</evidence>
<evidence type="ECO:0000256" key="3">
    <source>
        <dbReference type="ARBA" id="ARBA00023125"/>
    </source>
</evidence>
<dbReference type="Pfam" id="PF00010">
    <property type="entry name" value="HLH"/>
    <property type="match status" value="1"/>
</dbReference>
<evidence type="ECO:0000256" key="7">
    <source>
        <dbReference type="SAM" id="MobiDB-lite"/>
    </source>
</evidence>
<evidence type="ECO:0000256" key="6">
    <source>
        <dbReference type="SAM" id="Coils"/>
    </source>
</evidence>
<dbReference type="EMBL" id="QPKB01000001">
    <property type="protein sequence ID" value="RWR73800.1"/>
    <property type="molecule type" value="Genomic_DNA"/>
</dbReference>
<evidence type="ECO:0000256" key="4">
    <source>
        <dbReference type="ARBA" id="ARBA00023163"/>
    </source>
</evidence>
<comment type="caution">
    <text evidence="9">The sequence shown here is derived from an EMBL/GenBank/DDBJ whole genome shotgun (WGS) entry which is preliminary data.</text>
</comment>
<feature type="region of interest" description="Disordered" evidence="7">
    <location>
        <begin position="67"/>
        <end position="103"/>
    </location>
</feature>
<keyword evidence="5" id="KW-0539">Nucleus</keyword>
<gene>
    <name evidence="9" type="ORF">CKAN_00210400</name>
</gene>
<dbReference type="InterPro" id="IPR011598">
    <property type="entry name" value="bHLH_dom"/>
</dbReference>
<keyword evidence="2" id="KW-0805">Transcription regulation</keyword>
<organism evidence="9 10">
    <name type="scientific">Cinnamomum micranthum f. kanehirae</name>
    <dbReference type="NCBI Taxonomy" id="337451"/>
    <lineage>
        <taxon>Eukaryota</taxon>
        <taxon>Viridiplantae</taxon>
        <taxon>Streptophyta</taxon>
        <taxon>Embryophyta</taxon>
        <taxon>Tracheophyta</taxon>
        <taxon>Spermatophyta</taxon>
        <taxon>Magnoliopsida</taxon>
        <taxon>Magnoliidae</taxon>
        <taxon>Laurales</taxon>
        <taxon>Lauraceae</taxon>
        <taxon>Cinnamomum</taxon>
    </lineage>
</organism>
<protein>
    <submittedName>
        <fullName evidence="9">Transcription factor bHLH130-like protein isoform X3</fullName>
    </submittedName>
</protein>
<keyword evidence="4" id="KW-0804">Transcription</keyword>
<dbReference type="PANTHER" id="PTHR16223">
    <property type="entry name" value="TRANSCRIPTION FACTOR BHLH83-RELATED"/>
    <property type="match status" value="1"/>
</dbReference>